<evidence type="ECO:0000256" key="2">
    <source>
        <dbReference type="SAM" id="SignalP"/>
    </source>
</evidence>
<evidence type="ECO:0000313" key="4">
    <source>
        <dbReference type="Proteomes" id="UP001175271"/>
    </source>
</evidence>
<dbReference type="EMBL" id="JAUCMV010000002">
    <property type="protein sequence ID" value="KAK0419809.1"/>
    <property type="molecule type" value="Genomic_DNA"/>
</dbReference>
<proteinExistence type="predicted"/>
<sequence>MIRSLVALLLSSGLAFAYIARIYHVTSDRDYATIGMNISTSWCGQPRMRGNVTPSVGFIDENGRLLWKFTLSGINRWKDDSLQKNSAYNLKAKIPIETVSQIEEACDLYANGTFDRYENCFRPNIVNIEKSAWRRSSLWKPTQISTRIDFVAHARTADMTTFEKSLTIGPFYDCSSNWVDGALRNTYIRWDTKDFSGHADLPSLLLLLGIGSSVSEKLNFEKLEECDVSMFADSHFVVPDMKSATIKLIDGKQESLKALNDLIDDRPEDSGQNLQDLRIFYTRNYTHLLTILVNPKNNITKHSIQVVGLVLDHLNVGRSNTILLRTNRWHALYCDPDSLYYSVNGQFIGYNMNGKINVTLDDSSVVTRLQHLDGECVETKESERVTDFFDERVHIDNKPYYVDKNADGFFNQLESGNFKLQVRLNSADSKYYYVLSRLDSKNLMEEISQCYFRAVPSRNVDDRTETPRILLVPKSNPEQGVKLLWSAPTTTTPEPSTSTPTETSTTSPATSTASTTTTSSTTTTTTTADPSTLTTINSTTPKKTTRAQRLPATIDVTALEEHSEDREGFNRKPSDDGLTSISKSAMNLFVNNLVLAVVAIAFM</sequence>
<feature type="compositionally biased region" description="Low complexity" evidence="1">
    <location>
        <begin position="486"/>
        <end position="542"/>
    </location>
</feature>
<dbReference type="Proteomes" id="UP001175271">
    <property type="component" value="Unassembled WGS sequence"/>
</dbReference>
<keyword evidence="4" id="KW-1185">Reference proteome</keyword>
<keyword evidence="2" id="KW-0732">Signal</keyword>
<accession>A0AA39M424</accession>
<protein>
    <recommendedName>
        <fullName evidence="5">DOMON domain-containing protein</fullName>
    </recommendedName>
</protein>
<feature type="signal peptide" evidence="2">
    <location>
        <begin position="1"/>
        <end position="17"/>
    </location>
</feature>
<name>A0AA39M424_9BILA</name>
<evidence type="ECO:0008006" key="5">
    <source>
        <dbReference type="Google" id="ProtNLM"/>
    </source>
</evidence>
<dbReference type="AlphaFoldDB" id="A0AA39M424"/>
<evidence type="ECO:0000256" key="1">
    <source>
        <dbReference type="SAM" id="MobiDB-lite"/>
    </source>
</evidence>
<gene>
    <name evidence="3" type="ORF">QR680_014333</name>
</gene>
<feature type="chain" id="PRO_5041249470" description="DOMON domain-containing protein" evidence="2">
    <location>
        <begin position="18"/>
        <end position="603"/>
    </location>
</feature>
<organism evidence="3 4">
    <name type="scientific">Steinernema hermaphroditum</name>
    <dbReference type="NCBI Taxonomy" id="289476"/>
    <lineage>
        <taxon>Eukaryota</taxon>
        <taxon>Metazoa</taxon>
        <taxon>Ecdysozoa</taxon>
        <taxon>Nematoda</taxon>
        <taxon>Chromadorea</taxon>
        <taxon>Rhabditida</taxon>
        <taxon>Tylenchina</taxon>
        <taxon>Panagrolaimomorpha</taxon>
        <taxon>Strongyloidoidea</taxon>
        <taxon>Steinernematidae</taxon>
        <taxon>Steinernema</taxon>
    </lineage>
</organism>
<evidence type="ECO:0000313" key="3">
    <source>
        <dbReference type="EMBL" id="KAK0419809.1"/>
    </source>
</evidence>
<reference evidence="3" key="1">
    <citation type="submission" date="2023-06" db="EMBL/GenBank/DDBJ databases">
        <title>Genomic analysis of the entomopathogenic nematode Steinernema hermaphroditum.</title>
        <authorList>
            <person name="Schwarz E.M."/>
            <person name="Heppert J.K."/>
            <person name="Baniya A."/>
            <person name="Schwartz H.T."/>
            <person name="Tan C.-H."/>
            <person name="Antoshechkin I."/>
            <person name="Sternberg P.W."/>
            <person name="Goodrich-Blair H."/>
            <person name="Dillman A.R."/>
        </authorList>
    </citation>
    <scope>NUCLEOTIDE SEQUENCE</scope>
    <source>
        <strain evidence="3">PS9179</strain>
        <tissue evidence="3">Whole animal</tissue>
    </source>
</reference>
<feature type="region of interest" description="Disordered" evidence="1">
    <location>
        <begin position="486"/>
        <end position="549"/>
    </location>
</feature>
<comment type="caution">
    <text evidence="3">The sequence shown here is derived from an EMBL/GenBank/DDBJ whole genome shotgun (WGS) entry which is preliminary data.</text>
</comment>